<gene>
    <name evidence="2" type="ORF">O4H49_07590</name>
</gene>
<dbReference type="RefSeq" id="WP_269422819.1">
    <property type="nucleotide sequence ID" value="NZ_JAPWGY010000002.1"/>
</dbReference>
<reference evidence="2" key="1">
    <citation type="submission" date="2022-12" db="EMBL/GenBank/DDBJ databases">
        <title>Bacterial isolates from different developmental stages of Nematostella vectensis.</title>
        <authorList>
            <person name="Fraune S."/>
        </authorList>
    </citation>
    <scope>NUCLEOTIDE SEQUENCE</scope>
    <source>
        <strain evidence="2">G21630-S1</strain>
    </source>
</reference>
<accession>A0ABT4LJV8</accession>
<evidence type="ECO:0000313" key="2">
    <source>
        <dbReference type="EMBL" id="MCZ4280636.1"/>
    </source>
</evidence>
<evidence type="ECO:0000256" key="1">
    <source>
        <dbReference type="SAM" id="SignalP"/>
    </source>
</evidence>
<organism evidence="2 3">
    <name type="scientific">Kiloniella laminariae</name>
    <dbReference type="NCBI Taxonomy" id="454162"/>
    <lineage>
        <taxon>Bacteria</taxon>
        <taxon>Pseudomonadati</taxon>
        <taxon>Pseudomonadota</taxon>
        <taxon>Alphaproteobacteria</taxon>
        <taxon>Rhodospirillales</taxon>
        <taxon>Kiloniellaceae</taxon>
        <taxon>Kiloniella</taxon>
    </lineage>
</organism>
<proteinExistence type="predicted"/>
<keyword evidence="1" id="KW-0732">Signal</keyword>
<evidence type="ECO:0000313" key="3">
    <source>
        <dbReference type="Proteomes" id="UP001069802"/>
    </source>
</evidence>
<feature type="chain" id="PRO_5046547508" evidence="1">
    <location>
        <begin position="32"/>
        <end position="129"/>
    </location>
</feature>
<keyword evidence="3" id="KW-1185">Reference proteome</keyword>
<feature type="signal peptide" evidence="1">
    <location>
        <begin position="1"/>
        <end position="31"/>
    </location>
</feature>
<name>A0ABT4LJV8_9PROT</name>
<dbReference type="Proteomes" id="UP001069802">
    <property type="component" value="Unassembled WGS sequence"/>
</dbReference>
<sequence length="129" mass="14548">MRTSTTVTATLFIVKIAIAFPLLLLAQTASAEEVKLSADQIRAYLSGKIVVNRPEGKTSFRQSFEQNGQTRYQETGRKEEVGYWNVQGDRYCSQWGPFGWSCYVMTAEGNLLTWIAEDGTRYPGQLEKP</sequence>
<dbReference type="EMBL" id="JAPWGY010000002">
    <property type="protein sequence ID" value="MCZ4280636.1"/>
    <property type="molecule type" value="Genomic_DNA"/>
</dbReference>
<comment type="caution">
    <text evidence="2">The sequence shown here is derived from an EMBL/GenBank/DDBJ whole genome shotgun (WGS) entry which is preliminary data.</text>
</comment>
<protein>
    <submittedName>
        <fullName evidence="2">Uncharacterized protein</fullName>
    </submittedName>
</protein>